<dbReference type="EMBL" id="MW291017">
    <property type="protein sequence ID" value="QPL14034.1"/>
    <property type="molecule type" value="Genomic_DNA"/>
</dbReference>
<dbReference type="KEGG" id="vg:80020291"/>
<name>A0A7T0Q575_9CAUD</name>
<sequence length="415" mass="45297">MIILDTCILRGLSLEDSSADFLRTIRAIGRNGIAVAAGAEIVAVPWMVLEELAAQHAVKYAEKHAGAVAAIESVRQLTPWGLDASLAPLDLEAVREHWRKTYSEITITLPTSEAALREGAFREANVLPPCKVVKGVKVGARDAAIWLSAIEYAREHPDETVYFVSSNTKDFTDGSSYASPMDQDVEGLGGRFVHLTSLDEVISRLTEPAETDEELVRKILESEGVLQMISHETMSRGGVFWCTAGVGDLGRESIDVQALGMLAAEASLGSVADIKTYQIAGHMWSTAVVEWHVSGLAVLNDSARTVVSAGLSWTTSVLFTPSLEEPRLTVLRSDPPRPIGAAQLEALGPLRTGPLSLREWIGEYGLTEDEVQTLHRYRGNRRYEGALVRKTARQSAIERRLIGLMRQWGAESQPE</sequence>
<protein>
    <recommendedName>
        <fullName evidence="1">DUF4935 domain-containing protein</fullName>
    </recommendedName>
</protein>
<dbReference type="InterPro" id="IPR032557">
    <property type="entry name" value="DUF4935"/>
</dbReference>
<dbReference type="Proteomes" id="UP000595090">
    <property type="component" value="Segment"/>
</dbReference>
<reference evidence="2 3" key="1">
    <citation type="submission" date="2020-11" db="EMBL/GenBank/DDBJ databases">
        <authorList>
            <person name="Asamoah-Frimpong E.A."/>
            <person name="Attaran A."/>
            <person name="Berhane B."/>
            <person name="Boone B.K."/>
            <person name="Cesta G."/>
            <person name="Chorbajian C."/>
            <person name="Cowan J.T."/>
            <person name="Datu D.V."/>
            <person name="Der L."/>
            <person name="Egbunine A.O."/>
            <person name="Giampietro H."/>
            <person name="Gunnison R.P."/>
            <person name="Joseph M.A."/>
            <person name="Kiewe T."/>
            <person name="Oboh E.C."/>
            <person name="O'Neill K."/>
            <person name="Oxlaj J.A."/>
            <person name="Patel A.K."/>
            <person name="Saqaf K."/>
            <person name="Vuong K."/>
            <person name="Walker C."/>
            <person name="Wikina T."/>
            <person name="Yan T."/>
            <person name="Avazpour P."/>
            <person name="Kim F.M."/>
            <person name="Mason K.J."/>
            <person name="Nguyen D.A."/>
            <person name="Pettit S.M."/>
            <person name="Zhou O.J."/>
            <person name="Brissett D.L."/>
            <person name="Gualtieri C."/>
            <person name="Hufford T.M."/>
            <person name="Ko J.M."/>
            <person name="Novak J.K."/>
            <person name="Smith Z.M."/>
            <person name="Erill I."/>
            <person name="Caruso S.M."/>
            <person name="Garlena R.A."/>
            <person name="Russell D.A."/>
            <person name="Pope W.H."/>
            <person name="Jacobs-Sera D."/>
            <person name="Hatfull G.F."/>
        </authorList>
    </citation>
    <scope>NUCLEOTIDE SEQUENCE [LARGE SCALE GENOMIC DNA]</scope>
</reference>
<accession>A0A7T0Q575</accession>
<evidence type="ECO:0000313" key="3">
    <source>
        <dbReference type="Proteomes" id="UP000595090"/>
    </source>
</evidence>
<dbReference type="GeneID" id="80020291"/>
<organism evidence="2 3">
    <name type="scientific">Streptomyces phage TurkishDelight</name>
    <dbReference type="NCBI Taxonomy" id="2793708"/>
    <lineage>
        <taxon>Viruses</taxon>
        <taxon>Duplodnaviria</taxon>
        <taxon>Heunggongvirae</taxon>
        <taxon>Uroviricota</taxon>
        <taxon>Caudoviricetes</taxon>
        <taxon>Dolmabahcevirus</taxon>
        <taxon>Dolmabahcevirus turkishdelight</taxon>
    </lineage>
</organism>
<dbReference type="RefSeq" id="YP_010755621.1">
    <property type="nucleotide sequence ID" value="NC_073473.1"/>
</dbReference>
<gene>
    <name evidence="2" type="primary">5</name>
    <name evidence="2" type="ORF">SEA_TURKISHDELIGHT_5</name>
</gene>
<dbReference type="Pfam" id="PF16289">
    <property type="entry name" value="PIN_12"/>
    <property type="match status" value="1"/>
</dbReference>
<evidence type="ECO:0000313" key="2">
    <source>
        <dbReference type="EMBL" id="QPL14034.1"/>
    </source>
</evidence>
<evidence type="ECO:0000259" key="1">
    <source>
        <dbReference type="Pfam" id="PF16289"/>
    </source>
</evidence>
<keyword evidence="3" id="KW-1185">Reference proteome</keyword>
<feature type="domain" description="DUF4935" evidence="1">
    <location>
        <begin position="2"/>
        <end position="171"/>
    </location>
</feature>
<proteinExistence type="predicted"/>